<organism evidence="1 2">
    <name type="scientific">Nonomuraea antimicrobica</name>
    <dbReference type="NCBI Taxonomy" id="561173"/>
    <lineage>
        <taxon>Bacteria</taxon>
        <taxon>Bacillati</taxon>
        <taxon>Actinomycetota</taxon>
        <taxon>Actinomycetes</taxon>
        <taxon>Streptosporangiales</taxon>
        <taxon>Streptosporangiaceae</taxon>
        <taxon>Nonomuraea</taxon>
    </lineage>
</organism>
<proteinExistence type="predicted"/>
<sequence length="102" mass="10769">MGNGAWWGMGVPSNGRAHVTVGTASLAQAHDRDGGDAECRSCLARFPGTGLGTARNGAWRGPVMRALRVKVGAGCWVLGGEWWAVDGGRWMVGGGWWCRTGR</sequence>
<name>A0ABP7AX20_9ACTN</name>
<comment type="caution">
    <text evidence="1">The sequence shown here is derived from an EMBL/GenBank/DDBJ whole genome shotgun (WGS) entry which is preliminary data.</text>
</comment>
<gene>
    <name evidence="1" type="ORF">GCM10022224_001180</name>
</gene>
<evidence type="ECO:0000313" key="1">
    <source>
        <dbReference type="EMBL" id="GAA3642611.1"/>
    </source>
</evidence>
<reference evidence="2" key="1">
    <citation type="journal article" date="2019" name="Int. J. Syst. Evol. Microbiol.">
        <title>The Global Catalogue of Microorganisms (GCM) 10K type strain sequencing project: providing services to taxonomists for standard genome sequencing and annotation.</title>
        <authorList>
            <consortium name="The Broad Institute Genomics Platform"/>
            <consortium name="The Broad Institute Genome Sequencing Center for Infectious Disease"/>
            <person name="Wu L."/>
            <person name="Ma J."/>
        </authorList>
    </citation>
    <scope>NUCLEOTIDE SEQUENCE [LARGE SCALE GENOMIC DNA]</scope>
    <source>
        <strain evidence="2">JCM 16904</strain>
    </source>
</reference>
<keyword evidence="2" id="KW-1185">Reference proteome</keyword>
<accession>A0ABP7AX20</accession>
<evidence type="ECO:0000313" key="2">
    <source>
        <dbReference type="Proteomes" id="UP001500902"/>
    </source>
</evidence>
<dbReference type="Proteomes" id="UP001500902">
    <property type="component" value="Unassembled WGS sequence"/>
</dbReference>
<protein>
    <submittedName>
        <fullName evidence="1">Uncharacterized protein</fullName>
    </submittedName>
</protein>
<dbReference type="EMBL" id="BAAAZP010000003">
    <property type="protein sequence ID" value="GAA3642611.1"/>
    <property type="molecule type" value="Genomic_DNA"/>
</dbReference>